<proteinExistence type="predicted"/>
<keyword evidence="3 7" id="KW-0812">Transmembrane</keyword>
<gene>
    <name evidence="9" type="ORF">Q5H91_06520</name>
</gene>
<dbReference type="PROSITE" id="PS51202">
    <property type="entry name" value="RCK_C"/>
    <property type="match status" value="1"/>
</dbReference>
<evidence type="ECO:0000256" key="5">
    <source>
        <dbReference type="ARBA" id="ARBA00022989"/>
    </source>
</evidence>
<dbReference type="PANTHER" id="PTHR43652">
    <property type="entry name" value="BASIC AMINO ACID ANTIPORTER YFCC-RELATED"/>
    <property type="match status" value="1"/>
</dbReference>
<dbReference type="InterPro" id="IPR036721">
    <property type="entry name" value="RCK_C_sf"/>
</dbReference>
<sequence>MTTPQILSFSIIGVTMLFFAWGRFRYDVVSLVALMVAVALGLVPIKQAFTGLTSDVVVIIAAALVISAAIARSGVVDGLIAPALKRIGRLSLRVPFFVAATGALSLLTKNVGALTILLPSAIRAGREKDGASSAILMPMAFISLVAGLSTLVGTSTNIIVSQVREELMGKPYRMFDFAPVGLSLTLVAFLYLSVAWRILPRDRQGREALGQANAETFFSTEATIAAELPDGLKSVGDLDLPKHGVTAVGLIGADGRRVEVTDEHALEPGSVLVLEGTDAALADAFGRLPLESAQADEDVETEGKNEEVRTIEAVVQPGSDLIGGNARRARLQERYGVKLLGISRQDRTVTERLRDVTIRAGDVLLIRAGEGALPEALRSLSLLPLAEREVKLGNPRKAAATIAILIVAILLIAWGVVPVVAGFFGAALLMVVIGALPMREAYGALEPGVLVLIGALTPISEAVQRTGGTDYVAHLLAPLLQGHAPIVALGALMLAAMVIAPFLHNAPTVLVLGPIAAMVAKQIGLNPDPFLMAVATGAGCDFLTPVGHQCNTLVMGPGGYRFGDYARLGLPLSIMVIVLGVPLIAFFWPLQGG</sequence>
<comment type="caution">
    <text evidence="9">The sequence shown here is derived from an EMBL/GenBank/DDBJ whole genome shotgun (WGS) entry which is preliminary data.</text>
</comment>
<feature type="transmembrane region" description="Helical" evidence="7">
    <location>
        <begin position="180"/>
        <end position="199"/>
    </location>
</feature>
<feature type="transmembrane region" description="Helical" evidence="7">
    <location>
        <begin position="483"/>
        <end position="503"/>
    </location>
</feature>
<dbReference type="SUPFAM" id="SSF116726">
    <property type="entry name" value="TrkA C-terminal domain-like"/>
    <property type="match status" value="2"/>
</dbReference>
<name>A0ABT9EIR3_9SPHN</name>
<dbReference type="PANTHER" id="PTHR43652:SF2">
    <property type="entry name" value="BASIC AMINO ACID ANTIPORTER YFCC-RELATED"/>
    <property type="match status" value="1"/>
</dbReference>
<keyword evidence="6 7" id="KW-0472">Membrane</keyword>
<feature type="transmembrane region" description="Helical" evidence="7">
    <location>
        <begin position="28"/>
        <end position="45"/>
    </location>
</feature>
<dbReference type="EMBL" id="JAUUDS010000002">
    <property type="protein sequence ID" value="MDP1026859.1"/>
    <property type="molecule type" value="Genomic_DNA"/>
</dbReference>
<feature type="transmembrane region" description="Helical" evidence="7">
    <location>
        <begin position="568"/>
        <end position="588"/>
    </location>
</feature>
<feature type="domain" description="RCK C-terminal" evidence="8">
    <location>
        <begin position="297"/>
        <end position="382"/>
    </location>
</feature>
<feature type="transmembrane region" description="Helical" evidence="7">
    <location>
        <begin position="5"/>
        <end position="22"/>
    </location>
</feature>
<dbReference type="Proteomes" id="UP001230685">
    <property type="component" value="Unassembled WGS sequence"/>
</dbReference>
<evidence type="ECO:0000313" key="10">
    <source>
        <dbReference type="Proteomes" id="UP001230685"/>
    </source>
</evidence>
<evidence type="ECO:0000256" key="7">
    <source>
        <dbReference type="SAM" id="Phobius"/>
    </source>
</evidence>
<evidence type="ECO:0000256" key="1">
    <source>
        <dbReference type="ARBA" id="ARBA00004141"/>
    </source>
</evidence>
<accession>A0ABT9EIR3</accession>
<feature type="transmembrane region" description="Helical" evidence="7">
    <location>
        <begin position="96"/>
        <end position="122"/>
    </location>
</feature>
<evidence type="ECO:0000256" key="2">
    <source>
        <dbReference type="ARBA" id="ARBA00022448"/>
    </source>
</evidence>
<dbReference type="RefSeq" id="WP_305172489.1">
    <property type="nucleotide sequence ID" value="NZ_JAUUDS010000002.1"/>
</dbReference>
<evidence type="ECO:0000256" key="3">
    <source>
        <dbReference type="ARBA" id="ARBA00022692"/>
    </source>
</evidence>
<keyword evidence="2" id="KW-0813">Transport</keyword>
<evidence type="ECO:0000313" key="9">
    <source>
        <dbReference type="EMBL" id="MDP1026859.1"/>
    </source>
</evidence>
<feature type="transmembrane region" description="Helical" evidence="7">
    <location>
        <begin position="134"/>
        <end position="160"/>
    </location>
</feature>
<feature type="transmembrane region" description="Helical" evidence="7">
    <location>
        <begin position="57"/>
        <end position="76"/>
    </location>
</feature>
<protein>
    <submittedName>
        <fullName evidence="9">SLC13 family permease</fullName>
    </submittedName>
</protein>
<dbReference type="Gene3D" id="3.30.70.1450">
    <property type="entry name" value="Regulator of K+ conductance, C-terminal domain"/>
    <property type="match status" value="1"/>
</dbReference>
<dbReference type="InterPro" id="IPR051679">
    <property type="entry name" value="DASS-Related_Transporters"/>
</dbReference>
<evidence type="ECO:0000259" key="8">
    <source>
        <dbReference type="PROSITE" id="PS51202"/>
    </source>
</evidence>
<dbReference type="InterPro" id="IPR006037">
    <property type="entry name" value="RCK_C"/>
</dbReference>
<evidence type="ECO:0000256" key="6">
    <source>
        <dbReference type="ARBA" id="ARBA00023136"/>
    </source>
</evidence>
<organism evidence="9 10">
    <name type="scientific">Sphingomonas aurea</name>
    <dbReference type="NCBI Taxonomy" id="3063994"/>
    <lineage>
        <taxon>Bacteria</taxon>
        <taxon>Pseudomonadati</taxon>
        <taxon>Pseudomonadota</taxon>
        <taxon>Alphaproteobacteria</taxon>
        <taxon>Sphingomonadales</taxon>
        <taxon>Sphingomonadaceae</taxon>
        <taxon>Sphingomonas</taxon>
    </lineage>
</organism>
<dbReference type="Pfam" id="PF03600">
    <property type="entry name" value="CitMHS"/>
    <property type="match status" value="1"/>
</dbReference>
<comment type="subcellular location">
    <subcellularLocation>
        <location evidence="1">Membrane</location>
        <topology evidence="1">Multi-pass membrane protein</topology>
    </subcellularLocation>
</comment>
<keyword evidence="5 7" id="KW-1133">Transmembrane helix</keyword>
<keyword evidence="4" id="KW-0677">Repeat</keyword>
<keyword evidence="10" id="KW-1185">Reference proteome</keyword>
<evidence type="ECO:0000256" key="4">
    <source>
        <dbReference type="ARBA" id="ARBA00022737"/>
    </source>
</evidence>
<reference evidence="9 10" key="1">
    <citation type="submission" date="2023-07" db="EMBL/GenBank/DDBJ databases">
        <authorList>
            <person name="Kim M.K."/>
        </authorList>
    </citation>
    <scope>NUCLEOTIDE SEQUENCE [LARGE SCALE GENOMIC DNA]</scope>
    <source>
        <strain evidence="9 10">KR1UV-12</strain>
    </source>
</reference>
<dbReference type="InterPro" id="IPR004680">
    <property type="entry name" value="Cit_transptr-like_dom"/>
</dbReference>
<dbReference type="Pfam" id="PF02080">
    <property type="entry name" value="TrkA_C"/>
    <property type="match status" value="1"/>
</dbReference>
<feature type="transmembrane region" description="Helical" evidence="7">
    <location>
        <begin position="420"/>
        <end position="437"/>
    </location>
</feature>